<feature type="region of interest" description="Disordered" evidence="1">
    <location>
        <begin position="414"/>
        <end position="433"/>
    </location>
</feature>
<dbReference type="EMBL" id="BOOJ01000036">
    <property type="protein sequence ID" value="GIH93897.1"/>
    <property type="molecule type" value="Genomic_DNA"/>
</dbReference>
<feature type="compositionally biased region" description="Low complexity" evidence="1">
    <location>
        <begin position="91"/>
        <end position="115"/>
    </location>
</feature>
<gene>
    <name evidence="3" type="ORF">Psi01_45270</name>
</gene>
<feature type="region of interest" description="Disordered" evidence="1">
    <location>
        <begin position="453"/>
        <end position="479"/>
    </location>
</feature>
<dbReference type="SUPFAM" id="SSF82171">
    <property type="entry name" value="DPP6 N-terminal domain-like"/>
    <property type="match status" value="1"/>
</dbReference>
<accession>A0A8J3SJ48</accession>
<keyword evidence="2" id="KW-0812">Transmembrane</keyword>
<feature type="region of interest" description="Disordered" evidence="1">
    <location>
        <begin position="91"/>
        <end position="120"/>
    </location>
</feature>
<proteinExistence type="predicted"/>
<evidence type="ECO:0000256" key="1">
    <source>
        <dbReference type="SAM" id="MobiDB-lite"/>
    </source>
</evidence>
<sequence length="496" mass="52429">MDGSWDGAGPVDGRSEADLVRTLAKAADSAPEPVRDLLGAIERRRVRRTRRRAQSILAVAAVIAVIGGGTAVARGVFPHRGGEGPILADATATAAAETPTSSGPKPTPKPSRSGTRAPGAAIRPAAEVWPAAVSKIPAKSADGWKYRPITALSATELLLAAESSFEKAGRLEVYDTASRSRTVLAETPGPEGVKGYFMQSADVGAEHVVWYGTTPNNGDKWADFWVVPRSGGTARQIGEVTGEQAEVQAVGVSADSVVWSVDKGGIYRMPLSGGAPERIGGTDGLHLLSWPWATDVGERDFQKSQTELVNLETMQTFEVRASDGMTAFRCGLEWCFGSGDSEDNRVVAERMDGSQRRTLPGLYAMGGRDLLARDFGLFHVSGVVGRDERGEEIEDHSVPVAALYDPATGKLAGIGKSDGKGGGGYGHGTSSSPTSIIYWDEERRTVRRCETVDAADLPRPSDAPVPTGKTRSCETAEEGGGKEFTVVNLLAIPRTE</sequence>
<protein>
    <submittedName>
        <fullName evidence="3">Uncharacterized protein</fullName>
    </submittedName>
</protein>
<organism evidence="3 4">
    <name type="scientific">Planobispora siamensis</name>
    <dbReference type="NCBI Taxonomy" id="936338"/>
    <lineage>
        <taxon>Bacteria</taxon>
        <taxon>Bacillati</taxon>
        <taxon>Actinomycetota</taxon>
        <taxon>Actinomycetes</taxon>
        <taxon>Streptosporangiales</taxon>
        <taxon>Streptosporangiaceae</taxon>
        <taxon>Planobispora</taxon>
    </lineage>
</organism>
<name>A0A8J3SJ48_9ACTN</name>
<evidence type="ECO:0000313" key="3">
    <source>
        <dbReference type="EMBL" id="GIH93897.1"/>
    </source>
</evidence>
<comment type="caution">
    <text evidence="3">The sequence shown here is derived from an EMBL/GenBank/DDBJ whole genome shotgun (WGS) entry which is preliminary data.</text>
</comment>
<keyword evidence="4" id="KW-1185">Reference proteome</keyword>
<reference evidence="3 4" key="1">
    <citation type="submission" date="2021-01" db="EMBL/GenBank/DDBJ databases">
        <title>Whole genome shotgun sequence of Planobispora siamensis NBRC 107568.</title>
        <authorList>
            <person name="Komaki H."/>
            <person name="Tamura T."/>
        </authorList>
    </citation>
    <scope>NUCLEOTIDE SEQUENCE [LARGE SCALE GENOMIC DNA]</scope>
    <source>
        <strain evidence="3 4">NBRC 107568</strain>
    </source>
</reference>
<evidence type="ECO:0000313" key="4">
    <source>
        <dbReference type="Proteomes" id="UP000619788"/>
    </source>
</evidence>
<evidence type="ECO:0000256" key="2">
    <source>
        <dbReference type="SAM" id="Phobius"/>
    </source>
</evidence>
<dbReference type="Proteomes" id="UP000619788">
    <property type="component" value="Unassembled WGS sequence"/>
</dbReference>
<keyword evidence="2" id="KW-1133">Transmembrane helix</keyword>
<keyword evidence="2" id="KW-0472">Membrane</keyword>
<dbReference type="AlphaFoldDB" id="A0A8J3SJ48"/>
<feature type="transmembrane region" description="Helical" evidence="2">
    <location>
        <begin position="53"/>
        <end position="77"/>
    </location>
</feature>